<sequence length="175" mass="18869">MTINVTMKTNKGDIHLRLHDDKTPVTVANFVNLAKRGYYDGLSFHRVIADFMVQGGCPEGSGRGGPGYKFGDEFSPSLKHDKPGVLSMANAGPGTNGSQFFVTHGPTPWLDGKHSVFGEVLGADDQKVVDAIRQGDTIEKVIVEGDVDALLEKQVDNVKKWNEVLDARQGASSVS</sequence>
<protein>
    <recommendedName>
        <fullName evidence="4">Peptidyl-prolyl cis-trans isomerase</fullName>
        <shortName evidence="4">PPIase</shortName>
        <ecNumber evidence="4">5.2.1.8</ecNumber>
    </recommendedName>
</protein>
<evidence type="ECO:0000256" key="4">
    <source>
        <dbReference type="RuleBase" id="RU363019"/>
    </source>
</evidence>
<dbReference type="PROSITE" id="PS00170">
    <property type="entry name" value="CSA_PPIASE_1"/>
    <property type="match status" value="1"/>
</dbReference>
<dbReference type="PANTHER" id="PTHR45625">
    <property type="entry name" value="PEPTIDYL-PROLYL CIS-TRANS ISOMERASE-RELATED"/>
    <property type="match status" value="1"/>
</dbReference>
<organism evidence="6 7">
    <name type="scientific">Luteibacter flocculans</name>
    <dbReference type="NCBI Taxonomy" id="2780091"/>
    <lineage>
        <taxon>Bacteria</taxon>
        <taxon>Pseudomonadati</taxon>
        <taxon>Pseudomonadota</taxon>
        <taxon>Gammaproteobacteria</taxon>
        <taxon>Lysobacterales</taxon>
        <taxon>Rhodanobacteraceae</taxon>
        <taxon>Luteibacter</taxon>
    </lineage>
</organism>
<comment type="catalytic activity">
    <reaction evidence="4">
        <text>[protein]-peptidylproline (omega=180) = [protein]-peptidylproline (omega=0)</text>
        <dbReference type="Rhea" id="RHEA:16237"/>
        <dbReference type="Rhea" id="RHEA-COMP:10747"/>
        <dbReference type="Rhea" id="RHEA-COMP:10748"/>
        <dbReference type="ChEBI" id="CHEBI:83833"/>
        <dbReference type="ChEBI" id="CHEBI:83834"/>
        <dbReference type="EC" id="5.2.1.8"/>
    </reaction>
</comment>
<dbReference type="InterPro" id="IPR002130">
    <property type="entry name" value="Cyclophilin-type_PPIase_dom"/>
</dbReference>
<gene>
    <name evidence="6" type="ORF">IM816_07045</name>
</gene>
<dbReference type="SUPFAM" id="SSF50891">
    <property type="entry name" value="Cyclophilin-like"/>
    <property type="match status" value="1"/>
</dbReference>
<evidence type="ECO:0000313" key="7">
    <source>
        <dbReference type="Proteomes" id="UP001056681"/>
    </source>
</evidence>
<dbReference type="Pfam" id="PF00160">
    <property type="entry name" value="Pro_isomerase"/>
    <property type="match status" value="1"/>
</dbReference>
<feature type="domain" description="PPIase cyclophilin-type" evidence="5">
    <location>
        <begin position="12"/>
        <end position="137"/>
    </location>
</feature>
<dbReference type="EC" id="5.2.1.8" evidence="4"/>
<dbReference type="EMBL" id="CP063231">
    <property type="protein sequence ID" value="URL59840.1"/>
    <property type="molecule type" value="Genomic_DNA"/>
</dbReference>
<dbReference type="GO" id="GO:0016853">
    <property type="term" value="F:isomerase activity"/>
    <property type="evidence" value="ECO:0007669"/>
    <property type="project" value="UniProtKB-KW"/>
</dbReference>
<dbReference type="PROSITE" id="PS50072">
    <property type="entry name" value="CSA_PPIASE_2"/>
    <property type="match status" value="1"/>
</dbReference>
<dbReference type="RefSeq" id="WP_072320641.1">
    <property type="nucleotide sequence ID" value="NZ_CP063231.1"/>
</dbReference>
<keyword evidence="7" id="KW-1185">Reference proteome</keyword>
<dbReference type="InterPro" id="IPR029000">
    <property type="entry name" value="Cyclophilin-like_dom_sf"/>
</dbReference>
<keyword evidence="2 4" id="KW-0697">Rotamase</keyword>
<evidence type="ECO:0000256" key="1">
    <source>
        <dbReference type="ARBA" id="ARBA00007365"/>
    </source>
</evidence>
<dbReference type="PRINTS" id="PR00153">
    <property type="entry name" value="CSAPPISMRASE"/>
</dbReference>
<dbReference type="PANTHER" id="PTHR45625:SF4">
    <property type="entry name" value="PEPTIDYLPROLYL ISOMERASE DOMAIN AND WD REPEAT-CONTAINING PROTEIN 1"/>
    <property type="match status" value="1"/>
</dbReference>
<evidence type="ECO:0000259" key="5">
    <source>
        <dbReference type="PROSITE" id="PS50072"/>
    </source>
</evidence>
<proteinExistence type="inferred from homology"/>
<reference evidence="6" key="1">
    <citation type="submission" date="2020-10" db="EMBL/GenBank/DDBJ databases">
        <title>Whole-genome sequence of Luteibacter sp. EIF3.</title>
        <authorList>
            <person name="Friedrich I."/>
            <person name="Hertel R."/>
            <person name="Daniel R."/>
        </authorList>
    </citation>
    <scope>NUCLEOTIDE SEQUENCE</scope>
    <source>
        <strain evidence="6">EIF3</strain>
    </source>
</reference>
<name>A0ABY4T531_9GAMM</name>
<dbReference type="CDD" id="cd00317">
    <property type="entry name" value="cyclophilin"/>
    <property type="match status" value="1"/>
</dbReference>
<evidence type="ECO:0000313" key="6">
    <source>
        <dbReference type="EMBL" id="URL59840.1"/>
    </source>
</evidence>
<dbReference type="Gene3D" id="2.40.100.10">
    <property type="entry name" value="Cyclophilin-like"/>
    <property type="match status" value="1"/>
</dbReference>
<evidence type="ECO:0000256" key="3">
    <source>
        <dbReference type="ARBA" id="ARBA00023235"/>
    </source>
</evidence>
<keyword evidence="3 4" id="KW-0413">Isomerase</keyword>
<accession>A0ABY4T531</accession>
<dbReference type="InterPro" id="IPR020892">
    <property type="entry name" value="Cyclophilin-type_PPIase_CS"/>
</dbReference>
<comment type="similarity">
    <text evidence="1 4">Belongs to the cyclophilin-type PPIase family.</text>
</comment>
<dbReference type="InterPro" id="IPR044666">
    <property type="entry name" value="Cyclophilin_A-like"/>
</dbReference>
<comment type="function">
    <text evidence="4">PPIases accelerate the folding of proteins. It catalyzes the cis-trans isomerization of proline imidic peptide bonds in oligopeptides.</text>
</comment>
<dbReference type="Proteomes" id="UP001056681">
    <property type="component" value="Chromosome"/>
</dbReference>
<evidence type="ECO:0000256" key="2">
    <source>
        <dbReference type="ARBA" id="ARBA00023110"/>
    </source>
</evidence>